<keyword evidence="2" id="KW-1003">Cell membrane</keyword>
<proteinExistence type="predicted"/>
<feature type="transmembrane region" description="Helical" evidence="6">
    <location>
        <begin position="90"/>
        <end position="115"/>
    </location>
</feature>
<organism evidence="7 8">
    <name type="scientific">Haematobacter genomosp. 1</name>
    <dbReference type="NCBI Taxonomy" id="366618"/>
    <lineage>
        <taxon>Bacteria</taxon>
        <taxon>Pseudomonadati</taxon>
        <taxon>Pseudomonadota</taxon>
        <taxon>Alphaproteobacteria</taxon>
        <taxon>Rhodobacterales</taxon>
        <taxon>Paracoccaceae</taxon>
        <taxon>Haematobacter</taxon>
    </lineage>
</organism>
<evidence type="ECO:0000256" key="2">
    <source>
        <dbReference type="ARBA" id="ARBA00022475"/>
    </source>
</evidence>
<keyword evidence="5 6" id="KW-0472">Membrane</keyword>
<feature type="transmembrane region" description="Helical" evidence="6">
    <location>
        <begin position="12"/>
        <end position="33"/>
    </location>
</feature>
<sequence length="428" mass="46986">MTEARFNLRKNVLHQAFSFAVSLALTFLTYRILIERSGIEAVGTWSLLLAWTSLIRLGDLGLATATLRFVARHDLDHEQEVIRDTIETGILSNSAIFGLLNLLGWLILTWALPYLVSADHLAEGEALLPWLFLLSFLSNLSWIVLGSLQGLHAGYVAARLSVAGNILQLLLALLLIPAFSLLGLAWAQIAMHLALAIVGWLLLHHWVPSAGWVPYHFNRERFREMLGYSLRAQVASTLSNFFEPATKLLVSLFGDAALQGIYELAYKTVMLPRSVVMASIQASMPAFSYQTKTDPEASRALYRRILRRTAQVTVAVGVAICLGAPVASWLWLGHVDLRYWAFTVILTLGILTALLNAPGASIGFVTGNLRHNIWTALATLALTFAMGFVIGQIFGPYGTVAAISAGTGLGSIILRRMNERFLHQQAPT</sequence>
<feature type="transmembrane region" description="Helical" evidence="6">
    <location>
        <begin position="396"/>
        <end position="414"/>
    </location>
</feature>
<feature type="transmembrane region" description="Helical" evidence="6">
    <location>
        <begin position="166"/>
        <end position="187"/>
    </location>
</feature>
<evidence type="ECO:0000256" key="6">
    <source>
        <dbReference type="SAM" id="Phobius"/>
    </source>
</evidence>
<protein>
    <recommendedName>
        <fullName evidence="9">Polysaccharide biosynthesis protein C-terminal domain-containing protein</fullName>
    </recommendedName>
</protein>
<dbReference type="InterPro" id="IPR050833">
    <property type="entry name" value="Poly_Biosynth_Transport"/>
</dbReference>
<evidence type="ECO:0000256" key="5">
    <source>
        <dbReference type="ARBA" id="ARBA00023136"/>
    </source>
</evidence>
<keyword evidence="4 6" id="KW-1133">Transmembrane helix</keyword>
<dbReference type="Pfam" id="PF13440">
    <property type="entry name" value="Polysacc_synt_3"/>
    <property type="match status" value="1"/>
</dbReference>
<dbReference type="RefSeq" id="WP_088215527.1">
    <property type="nucleotide sequence ID" value="NZ_NIPW01000016.1"/>
</dbReference>
<dbReference type="GO" id="GO:0005886">
    <property type="term" value="C:plasma membrane"/>
    <property type="evidence" value="ECO:0007669"/>
    <property type="project" value="UniProtKB-SubCell"/>
</dbReference>
<reference evidence="7 8" key="1">
    <citation type="submission" date="2016-12" db="EMBL/GenBank/DDBJ databases">
        <title>Comparison of Traditional DNA-DNA Hybridization with In Silico Genomic Analysis.</title>
        <authorList>
            <person name="Nicholson A.C."/>
            <person name="Humrighouse B.W."/>
            <person name="Graziano J."/>
            <person name="Lasker B."/>
            <person name="Whitney A.M."/>
            <person name="Mcquiston J.R."/>
        </authorList>
    </citation>
    <scope>NUCLEOTIDE SEQUENCE [LARGE SCALE GENOMIC DNA]</scope>
    <source>
        <strain evidence="7 8">H2240</strain>
    </source>
</reference>
<evidence type="ECO:0000256" key="3">
    <source>
        <dbReference type="ARBA" id="ARBA00022692"/>
    </source>
</evidence>
<evidence type="ECO:0000313" key="8">
    <source>
        <dbReference type="Proteomes" id="UP000196878"/>
    </source>
</evidence>
<accession>A0A212ABD2</accession>
<feature type="transmembrane region" description="Helical" evidence="6">
    <location>
        <begin position="45"/>
        <end position="70"/>
    </location>
</feature>
<dbReference type="OrthoDB" id="7872476at2"/>
<feature type="transmembrane region" description="Helical" evidence="6">
    <location>
        <begin position="127"/>
        <end position="145"/>
    </location>
</feature>
<dbReference type="AlphaFoldDB" id="A0A212ABD2"/>
<name>A0A212ABD2_9RHOB</name>
<evidence type="ECO:0000256" key="1">
    <source>
        <dbReference type="ARBA" id="ARBA00004651"/>
    </source>
</evidence>
<evidence type="ECO:0000313" key="7">
    <source>
        <dbReference type="EMBL" id="OWJ77742.1"/>
    </source>
</evidence>
<keyword evidence="3 6" id="KW-0812">Transmembrane</keyword>
<keyword evidence="8" id="KW-1185">Reference proteome</keyword>
<evidence type="ECO:0008006" key="9">
    <source>
        <dbReference type="Google" id="ProtNLM"/>
    </source>
</evidence>
<dbReference type="PANTHER" id="PTHR30250">
    <property type="entry name" value="PST FAMILY PREDICTED COLANIC ACID TRANSPORTER"/>
    <property type="match status" value="1"/>
</dbReference>
<feature type="transmembrane region" description="Helical" evidence="6">
    <location>
        <begin position="369"/>
        <end position="390"/>
    </location>
</feature>
<comment type="subcellular location">
    <subcellularLocation>
        <location evidence="1">Cell membrane</location>
        <topology evidence="1">Multi-pass membrane protein</topology>
    </subcellularLocation>
</comment>
<gene>
    <name evidence="7" type="ORF">CDV49_10650</name>
</gene>
<dbReference type="Proteomes" id="UP000196878">
    <property type="component" value="Unassembled WGS sequence"/>
</dbReference>
<comment type="caution">
    <text evidence="7">The sequence shown here is derived from an EMBL/GenBank/DDBJ whole genome shotgun (WGS) entry which is preliminary data.</text>
</comment>
<evidence type="ECO:0000256" key="4">
    <source>
        <dbReference type="ARBA" id="ARBA00022989"/>
    </source>
</evidence>
<feature type="transmembrane region" description="Helical" evidence="6">
    <location>
        <begin position="312"/>
        <end position="331"/>
    </location>
</feature>
<feature type="transmembrane region" description="Helical" evidence="6">
    <location>
        <begin position="337"/>
        <end position="357"/>
    </location>
</feature>
<dbReference type="EMBL" id="NIPW01000016">
    <property type="protein sequence ID" value="OWJ77742.1"/>
    <property type="molecule type" value="Genomic_DNA"/>
</dbReference>
<dbReference type="PANTHER" id="PTHR30250:SF26">
    <property type="entry name" value="PSMA PROTEIN"/>
    <property type="match status" value="1"/>
</dbReference>
<feature type="transmembrane region" description="Helical" evidence="6">
    <location>
        <begin position="193"/>
        <end position="215"/>
    </location>
</feature>